<evidence type="ECO:0000256" key="1">
    <source>
        <dbReference type="SAM" id="MobiDB-lite"/>
    </source>
</evidence>
<sequence>MWGASSGGTPVVDSFISSIADLIRNRDGAKLQDFLQIEPPLPPVYHDMIAEMRKQYPQNGKNDDQLLGKCESVVPSGGSWSAFPIFLRQYFTFLRDVNVENLLDTYDLLKALLNQCVIALSDSQMGVIVLPTVLYLSKVLAKLAIGLDHRPELVSHLLKEGTGSDEAAEKVTLVEKSANVVREAFIKCLTDRSGAAGTQGKPEGKRVGIYLMANLCLKLLFKCGKLRNAEQMFASINAQSPPLSHFPASQRVTYLYYLGRYLFSNNLFFPAQTALQAAYNQCHRQALQQRRLILTYLIPCNIILGRFPSRALLERPESKGFDDIFLPICRIIASGDLSAFRSYLDVDSPHAEFFARKGILLQLRNRCEILVWRSLARKVFIFSGFHGDQKAQAQRGPPPFLYLSKLEAAVRWIESQGSKPVPRSLSSMTQPGQTLKSSQQPQGSRLFSFAADREFAKPDAANNTVAHMPTDYDDYFEPNGYFDRDGEWVLVSGPNDLPDDAVTESQDSDNLATDALAYIPSAENITEGENDPEATSPLMRDLESVLASLLVQDLMRGYLTHKNPRFAIPGARVKGPLPTGFPNVWRTIYAKESEDEQVPGWVKPAPKPGFGQRAGGLAPSPAGGMAGRVVNLSGARPVGALGS</sequence>
<dbReference type="PANTHER" id="PTHR12732:SF8">
    <property type="entry name" value="NUCLEAR MRNA EXPORT PROTEIN THP1"/>
    <property type="match status" value="1"/>
</dbReference>
<dbReference type="SMART" id="SM00753">
    <property type="entry name" value="PAM"/>
    <property type="match status" value="1"/>
</dbReference>
<comment type="caution">
    <text evidence="2">The sequence shown here is derived from an EMBL/GenBank/DDBJ whole genome shotgun (WGS) entry which is preliminary data.</text>
</comment>
<dbReference type="STRING" id="73230.A0A2B7ZQV9"/>
<feature type="compositionally biased region" description="Polar residues" evidence="1">
    <location>
        <begin position="424"/>
        <end position="443"/>
    </location>
</feature>
<reference evidence="2 3" key="1">
    <citation type="submission" date="2017-10" db="EMBL/GenBank/DDBJ databases">
        <title>Comparative genomics in systemic dimorphic fungi from Ajellomycetaceae.</title>
        <authorList>
            <person name="Munoz J.F."/>
            <person name="Mcewen J.G."/>
            <person name="Clay O.K."/>
            <person name="Cuomo C.A."/>
        </authorList>
    </citation>
    <scope>NUCLEOTIDE SEQUENCE [LARGE SCALE GENOMIC DNA]</scope>
    <source>
        <strain evidence="2 3">UAMH4076</strain>
    </source>
</reference>
<protein>
    <recommendedName>
        <fullName evidence="4">PCI domain-containing protein</fullName>
    </recommendedName>
</protein>
<dbReference type="EMBL" id="PDND01000008">
    <property type="protein sequence ID" value="PGH36396.1"/>
    <property type="molecule type" value="Genomic_DNA"/>
</dbReference>
<evidence type="ECO:0000313" key="3">
    <source>
        <dbReference type="Proteomes" id="UP000226031"/>
    </source>
</evidence>
<evidence type="ECO:0000313" key="2">
    <source>
        <dbReference type="EMBL" id="PGH36396.1"/>
    </source>
</evidence>
<dbReference type="Proteomes" id="UP000226031">
    <property type="component" value="Unassembled WGS sequence"/>
</dbReference>
<proteinExistence type="predicted"/>
<organism evidence="2 3">
    <name type="scientific">[Emmonsia] crescens</name>
    <dbReference type="NCBI Taxonomy" id="73230"/>
    <lineage>
        <taxon>Eukaryota</taxon>
        <taxon>Fungi</taxon>
        <taxon>Dikarya</taxon>
        <taxon>Ascomycota</taxon>
        <taxon>Pezizomycotina</taxon>
        <taxon>Eurotiomycetes</taxon>
        <taxon>Eurotiomycetidae</taxon>
        <taxon>Onygenales</taxon>
        <taxon>Ajellomycetaceae</taxon>
        <taxon>Emergomyces</taxon>
    </lineage>
</organism>
<dbReference type="VEuPathDB" id="FungiDB:EMCG_03648"/>
<name>A0A2B7ZQV9_9EURO</name>
<dbReference type="AlphaFoldDB" id="A0A2B7ZQV9"/>
<feature type="region of interest" description="Disordered" evidence="1">
    <location>
        <begin position="418"/>
        <end position="443"/>
    </location>
</feature>
<accession>A0A2B7ZQV9</accession>
<dbReference type="PANTHER" id="PTHR12732">
    <property type="entry name" value="UNCHARACTERIZED PROTEASOME COMPONENT REGION PCI-CONTAINING"/>
    <property type="match status" value="1"/>
</dbReference>
<keyword evidence="3" id="KW-1185">Reference proteome</keyword>
<dbReference type="GO" id="GO:0003723">
    <property type="term" value="F:RNA binding"/>
    <property type="evidence" value="ECO:0007669"/>
    <property type="project" value="InterPro"/>
</dbReference>
<dbReference type="GO" id="GO:0003690">
    <property type="term" value="F:double-stranded DNA binding"/>
    <property type="evidence" value="ECO:0007669"/>
    <property type="project" value="InterPro"/>
</dbReference>
<dbReference type="InterPro" id="IPR045114">
    <property type="entry name" value="Csn12-like"/>
</dbReference>
<evidence type="ECO:0008006" key="4">
    <source>
        <dbReference type="Google" id="ProtNLM"/>
    </source>
</evidence>
<gene>
    <name evidence="2" type="ORF">GX50_00731</name>
</gene>